<dbReference type="SMART" id="SM00034">
    <property type="entry name" value="CLECT"/>
    <property type="match status" value="1"/>
</dbReference>
<dbReference type="InterPro" id="IPR016186">
    <property type="entry name" value="C-type_lectin-like/link_sf"/>
</dbReference>
<proteinExistence type="predicted"/>
<feature type="domain" description="C-type lectin" evidence="1">
    <location>
        <begin position="86"/>
        <end position="204"/>
    </location>
</feature>
<keyword evidence="3" id="KW-1185">Reference proteome</keyword>
<dbReference type="InterPro" id="IPR001304">
    <property type="entry name" value="C-type_lectin-like"/>
</dbReference>
<accession>A0A671R812</accession>
<name>A0A671R812_9TELE</name>
<dbReference type="PANTHER" id="PTHR45784">
    <property type="entry name" value="C-TYPE LECTIN DOMAIN FAMILY 20 MEMBER A-RELATED"/>
    <property type="match status" value="1"/>
</dbReference>
<organism evidence="2 3">
    <name type="scientific">Sinocyclocheilus anshuiensis</name>
    <dbReference type="NCBI Taxonomy" id="1608454"/>
    <lineage>
        <taxon>Eukaryota</taxon>
        <taxon>Metazoa</taxon>
        <taxon>Chordata</taxon>
        <taxon>Craniata</taxon>
        <taxon>Vertebrata</taxon>
        <taxon>Euteleostomi</taxon>
        <taxon>Actinopterygii</taxon>
        <taxon>Neopterygii</taxon>
        <taxon>Teleostei</taxon>
        <taxon>Ostariophysi</taxon>
        <taxon>Cypriniformes</taxon>
        <taxon>Cyprinidae</taxon>
        <taxon>Cyprininae</taxon>
        <taxon>Sinocyclocheilus</taxon>
    </lineage>
</organism>
<evidence type="ECO:0000313" key="2">
    <source>
        <dbReference type="Ensembl" id="ENSSANP00000079376.1"/>
    </source>
</evidence>
<reference evidence="2" key="1">
    <citation type="submission" date="2025-08" db="UniProtKB">
        <authorList>
            <consortium name="Ensembl"/>
        </authorList>
    </citation>
    <scope>IDENTIFICATION</scope>
</reference>
<dbReference type="AlphaFoldDB" id="A0A671R812"/>
<dbReference type="SUPFAM" id="SSF56436">
    <property type="entry name" value="C-type lectin-like"/>
    <property type="match status" value="1"/>
</dbReference>
<sequence length="208" mass="24445">VTLPKTSRPSIGLITHLIRVWSLKLLMPGLDFTQNRVSGSGQEVKIQHKVCGIQDTSYNQIDKVDGCAFLHKVRKKLHDIECTAKYSYFCMTNFVLVLQKETWEGALEYCRKHYNDLASLSTKERMNSALMEISQAETEYVWTGLRFLAWDWLWVNRDDLKYTAWYQNEQPQCPARELRCEALDKETKLWTHRNCEEKLSFVCQQKVQ</sequence>
<evidence type="ECO:0000313" key="3">
    <source>
        <dbReference type="Proteomes" id="UP000472260"/>
    </source>
</evidence>
<protein>
    <recommendedName>
        <fullName evidence="1">C-type lectin domain-containing protein</fullName>
    </recommendedName>
</protein>
<dbReference type="PANTHER" id="PTHR45784:SF8">
    <property type="entry name" value="C-TYPE MANNOSE RECEPTOR 2-RELATED"/>
    <property type="match status" value="1"/>
</dbReference>
<dbReference type="Proteomes" id="UP000472260">
    <property type="component" value="Unassembled WGS sequence"/>
</dbReference>
<dbReference type="InterPro" id="IPR016187">
    <property type="entry name" value="CTDL_fold"/>
</dbReference>
<dbReference type="PROSITE" id="PS50041">
    <property type="entry name" value="C_TYPE_LECTIN_2"/>
    <property type="match status" value="1"/>
</dbReference>
<reference evidence="2" key="2">
    <citation type="submission" date="2025-09" db="UniProtKB">
        <authorList>
            <consortium name="Ensembl"/>
        </authorList>
    </citation>
    <scope>IDENTIFICATION</scope>
</reference>
<dbReference type="Pfam" id="PF00059">
    <property type="entry name" value="Lectin_C"/>
    <property type="match status" value="1"/>
</dbReference>
<evidence type="ECO:0000259" key="1">
    <source>
        <dbReference type="PROSITE" id="PS50041"/>
    </source>
</evidence>
<dbReference type="Ensembl" id="ENSSANT00000084360.1">
    <property type="protein sequence ID" value="ENSSANP00000079376.1"/>
    <property type="gene ID" value="ENSSANG00000039503.1"/>
</dbReference>
<dbReference type="Gene3D" id="3.10.100.10">
    <property type="entry name" value="Mannose-Binding Protein A, subunit A"/>
    <property type="match status" value="1"/>
</dbReference>